<evidence type="ECO:0000256" key="3">
    <source>
        <dbReference type="ARBA" id="ARBA00022737"/>
    </source>
</evidence>
<keyword evidence="4 8" id="KW-0863">Zinc-finger</keyword>
<dbReference type="GO" id="GO:0003700">
    <property type="term" value="F:DNA-binding transcription factor activity"/>
    <property type="evidence" value="ECO:0007669"/>
    <property type="project" value="TreeGrafter"/>
</dbReference>
<dbReference type="PROSITE" id="PS00028">
    <property type="entry name" value="ZINC_FINGER_C2H2_1"/>
    <property type="match status" value="5"/>
</dbReference>
<dbReference type="GO" id="GO:0008270">
    <property type="term" value="F:zinc ion binding"/>
    <property type="evidence" value="ECO:0007669"/>
    <property type="project" value="UniProtKB-KW"/>
</dbReference>
<dbReference type="InterPro" id="IPR036236">
    <property type="entry name" value="Znf_C2H2_sf"/>
</dbReference>
<feature type="domain" description="C2H2-type" evidence="9">
    <location>
        <begin position="169"/>
        <end position="196"/>
    </location>
</feature>
<dbReference type="SMART" id="SM00355">
    <property type="entry name" value="ZnF_C2H2"/>
    <property type="match status" value="5"/>
</dbReference>
<keyword evidence="3" id="KW-0677">Repeat</keyword>
<dbReference type="STRING" id="147828.A0A4S2JJ91"/>
<keyword evidence="11" id="KW-1185">Reference proteome</keyword>
<dbReference type="AlphaFoldDB" id="A0A4S2JJ91"/>
<dbReference type="PROSITE" id="PS50157">
    <property type="entry name" value="ZINC_FINGER_C2H2_2"/>
    <property type="match status" value="4"/>
</dbReference>
<dbReference type="Gene3D" id="3.30.160.60">
    <property type="entry name" value="Classic Zinc Finger"/>
    <property type="match status" value="3"/>
</dbReference>
<evidence type="ECO:0000313" key="10">
    <source>
        <dbReference type="EMBL" id="TGZ33868.1"/>
    </source>
</evidence>
<feature type="domain" description="C2H2-type" evidence="9">
    <location>
        <begin position="197"/>
        <end position="225"/>
    </location>
</feature>
<dbReference type="InterPro" id="IPR013087">
    <property type="entry name" value="Znf_C2H2_type"/>
</dbReference>
<comment type="subcellular location">
    <subcellularLocation>
        <location evidence="1">Nucleus</location>
    </subcellularLocation>
</comment>
<sequence>MHRFYPILQTLTVLMSAIKGRKSFEQLDGLMEAYVPINDERTPLSTPGGLSMEANSTALEFKESDVSHDISASIMCEICGRIFRHLPSLHRHKRDDHAPQSRIRTKVLCDECGKAFRDPCDLKRHMHCHSAEKNCLCSACSEVFPNRGALHKHKLLQHDKVPMEKVTKHECAVCKRWFEDTRNLKRHSVVHTKQRPFMCVLCAKAYSQLEALQRHQRKNHQQQTVSTFFANHVAGDVGSNEN</sequence>
<dbReference type="Pfam" id="PF00096">
    <property type="entry name" value="zf-C2H2"/>
    <property type="match status" value="3"/>
</dbReference>
<accession>A0A4S2JJ91</accession>
<dbReference type="GO" id="GO:0006357">
    <property type="term" value="P:regulation of transcription by RNA polymerase II"/>
    <property type="evidence" value="ECO:0007669"/>
    <property type="project" value="TreeGrafter"/>
</dbReference>
<keyword evidence="7" id="KW-0539">Nucleus</keyword>
<evidence type="ECO:0000256" key="6">
    <source>
        <dbReference type="ARBA" id="ARBA00023125"/>
    </source>
</evidence>
<protein>
    <recommendedName>
        <fullName evidence="9">C2H2-type domain-containing protein</fullName>
    </recommendedName>
</protein>
<comment type="caution">
    <text evidence="10">The sequence shown here is derived from an EMBL/GenBank/DDBJ whole genome shotgun (WGS) entry which is preliminary data.</text>
</comment>
<feature type="domain" description="C2H2-type" evidence="9">
    <location>
        <begin position="107"/>
        <end position="134"/>
    </location>
</feature>
<dbReference type="GO" id="GO:0005634">
    <property type="term" value="C:nucleus"/>
    <property type="evidence" value="ECO:0007669"/>
    <property type="project" value="UniProtKB-SubCell"/>
</dbReference>
<dbReference type="PANTHER" id="PTHR24404">
    <property type="entry name" value="ZINC FINGER PROTEIN"/>
    <property type="match status" value="1"/>
</dbReference>
<name>A0A4S2JJ91_OPIFE</name>
<organism evidence="10 11">
    <name type="scientific">Opisthorchis felineus</name>
    <dbReference type="NCBI Taxonomy" id="147828"/>
    <lineage>
        <taxon>Eukaryota</taxon>
        <taxon>Metazoa</taxon>
        <taxon>Spiralia</taxon>
        <taxon>Lophotrochozoa</taxon>
        <taxon>Platyhelminthes</taxon>
        <taxon>Trematoda</taxon>
        <taxon>Digenea</taxon>
        <taxon>Opisthorchiida</taxon>
        <taxon>Opisthorchiata</taxon>
        <taxon>Opisthorchiidae</taxon>
        <taxon>Opisthorchis</taxon>
    </lineage>
</organism>
<evidence type="ECO:0000256" key="4">
    <source>
        <dbReference type="ARBA" id="ARBA00022771"/>
    </source>
</evidence>
<proteinExistence type="predicted"/>
<evidence type="ECO:0000256" key="8">
    <source>
        <dbReference type="PROSITE-ProRule" id="PRU00042"/>
    </source>
</evidence>
<evidence type="ECO:0000313" key="11">
    <source>
        <dbReference type="Proteomes" id="UP000308267"/>
    </source>
</evidence>
<dbReference type="GO" id="GO:0000978">
    <property type="term" value="F:RNA polymerase II cis-regulatory region sequence-specific DNA binding"/>
    <property type="evidence" value="ECO:0007669"/>
    <property type="project" value="TreeGrafter"/>
</dbReference>
<gene>
    <name evidence="10" type="ORF">CRM22_011417</name>
</gene>
<keyword evidence="2" id="KW-0479">Metal-binding</keyword>
<evidence type="ECO:0000259" key="9">
    <source>
        <dbReference type="PROSITE" id="PS50157"/>
    </source>
</evidence>
<evidence type="ECO:0000256" key="7">
    <source>
        <dbReference type="ARBA" id="ARBA00023242"/>
    </source>
</evidence>
<dbReference type="OrthoDB" id="6261038at2759"/>
<dbReference type="Proteomes" id="UP000308267">
    <property type="component" value="Unassembled WGS sequence"/>
</dbReference>
<keyword evidence="6" id="KW-0238">DNA-binding</keyword>
<dbReference type="PANTHER" id="PTHR24404:SF114">
    <property type="entry name" value="KLUMPFUSS, ISOFORM B-RELATED"/>
    <property type="match status" value="1"/>
</dbReference>
<dbReference type="EMBL" id="SJOL01013238">
    <property type="protein sequence ID" value="TGZ33868.1"/>
    <property type="molecule type" value="Genomic_DNA"/>
</dbReference>
<evidence type="ECO:0000256" key="5">
    <source>
        <dbReference type="ARBA" id="ARBA00022833"/>
    </source>
</evidence>
<evidence type="ECO:0000256" key="1">
    <source>
        <dbReference type="ARBA" id="ARBA00004123"/>
    </source>
</evidence>
<dbReference type="FunFam" id="3.30.160.60:FF:000446">
    <property type="entry name" value="Zinc finger protein"/>
    <property type="match status" value="1"/>
</dbReference>
<dbReference type="SUPFAM" id="SSF57667">
    <property type="entry name" value="beta-beta-alpha zinc fingers"/>
    <property type="match status" value="3"/>
</dbReference>
<dbReference type="InterPro" id="IPR050589">
    <property type="entry name" value="Ikaros_C2H2-ZF"/>
</dbReference>
<evidence type="ECO:0000256" key="2">
    <source>
        <dbReference type="ARBA" id="ARBA00022723"/>
    </source>
</evidence>
<reference evidence="10 11" key="1">
    <citation type="journal article" date="2019" name="BMC Genomics">
        <title>New insights from Opisthorchis felineus genome: update on genomics of the epidemiologically important liver flukes.</title>
        <authorList>
            <person name="Ershov N.I."/>
            <person name="Mordvinov V.A."/>
            <person name="Prokhortchouk E.B."/>
            <person name="Pakharukova M.Y."/>
            <person name="Gunbin K.V."/>
            <person name="Ustyantsev K."/>
            <person name="Genaev M.A."/>
            <person name="Blinov A.G."/>
            <person name="Mazur A."/>
            <person name="Boulygina E."/>
            <person name="Tsygankova S."/>
            <person name="Khrameeva E."/>
            <person name="Chekanov N."/>
            <person name="Fan G."/>
            <person name="Xiao A."/>
            <person name="Zhang H."/>
            <person name="Xu X."/>
            <person name="Yang H."/>
            <person name="Solovyev V."/>
            <person name="Lee S.M."/>
            <person name="Liu X."/>
            <person name="Afonnikov D.A."/>
            <person name="Skryabin K.G."/>
        </authorList>
    </citation>
    <scope>NUCLEOTIDE SEQUENCE [LARGE SCALE GENOMIC DNA]</scope>
    <source>
        <strain evidence="10">AK-0245</strain>
        <tissue evidence="10">Whole organism</tissue>
    </source>
</reference>
<keyword evidence="5" id="KW-0862">Zinc</keyword>
<feature type="domain" description="C2H2-type" evidence="9">
    <location>
        <begin position="74"/>
        <end position="102"/>
    </location>
</feature>